<dbReference type="EMBL" id="JACHIU010000001">
    <property type="protein sequence ID" value="MBB6472824.1"/>
    <property type="molecule type" value="Genomic_DNA"/>
</dbReference>
<accession>A0A7X0IE29</accession>
<comment type="caution">
    <text evidence="2">The sequence shown here is derived from an EMBL/GenBank/DDBJ whole genome shotgun (WGS) entry which is preliminary data.</text>
</comment>
<evidence type="ECO:0000313" key="3">
    <source>
        <dbReference type="Proteomes" id="UP000555564"/>
    </source>
</evidence>
<organism evidence="2 3">
    <name type="scientific">Sphaerisporangium rubeum</name>
    <dbReference type="NCBI Taxonomy" id="321317"/>
    <lineage>
        <taxon>Bacteria</taxon>
        <taxon>Bacillati</taxon>
        <taxon>Actinomycetota</taxon>
        <taxon>Actinomycetes</taxon>
        <taxon>Streptosporangiales</taxon>
        <taxon>Streptosporangiaceae</taxon>
        <taxon>Sphaerisporangium</taxon>
    </lineage>
</organism>
<sequence length="79" mass="8672">MHLRHRWKTIEAIGRVVTQRCEVCGKIRVRVRRPDPPPGTPTHRESAGPLHSPTGRASVGPGTDPRARDAGPHRFGPPS</sequence>
<dbReference type="Proteomes" id="UP000555564">
    <property type="component" value="Unassembled WGS sequence"/>
</dbReference>
<keyword evidence="3" id="KW-1185">Reference proteome</keyword>
<gene>
    <name evidence="2" type="ORF">BJ992_002255</name>
</gene>
<evidence type="ECO:0000256" key="1">
    <source>
        <dbReference type="SAM" id="MobiDB-lite"/>
    </source>
</evidence>
<protein>
    <submittedName>
        <fullName evidence="2">Uncharacterized protein</fullName>
    </submittedName>
</protein>
<evidence type="ECO:0000313" key="2">
    <source>
        <dbReference type="EMBL" id="MBB6472824.1"/>
    </source>
</evidence>
<name>A0A7X0IE29_9ACTN</name>
<proteinExistence type="predicted"/>
<dbReference type="AlphaFoldDB" id="A0A7X0IE29"/>
<feature type="region of interest" description="Disordered" evidence="1">
    <location>
        <begin position="31"/>
        <end position="79"/>
    </location>
</feature>
<reference evidence="2 3" key="1">
    <citation type="submission" date="2020-08" db="EMBL/GenBank/DDBJ databases">
        <title>Sequencing the genomes of 1000 actinobacteria strains.</title>
        <authorList>
            <person name="Klenk H.-P."/>
        </authorList>
    </citation>
    <scope>NUCLEOTIDE SEQUENCE [LARGE SCALE GENOMIC DNA]</scope>
    <source>
        <strain evidence="2 3">DSM 44936</strain>
    </source>
</reference>